<evidence type="ECO:0000313" key="5">
    <source>
        <dbReference type="EMBL" id="KIM95559.1"/>
    </source>
</evidence>
<keyword evidence="3" id="KW-0442">Lipid degradation</keyword>
<feature type="repeat" description="TPR" evidence="2">
    <location>
        <begin position="946"/>
        <end position="979"/>
    </location>
</feature>
<feature type="short sequence motif" description="GXSXG" evidence="3">
    <location>
        <begin position="49"/>
        <end position="53"/>
    </location>
</feature>
<dbReference type="InterPro" id="IPR019734">
    <property type="entry name" value="TPR_rpt"/>
</dbReference>
<evidence type="ECO:0000259" key="4">
    <source>
        <dbReference type="PROSITE" id="PS51635"/>
    </source>
</evidence>
<dbReference type="Pfam" id="PF13374">
    <property type="entry name" value="TPR_10"/>
    <property type="match status" value="1"/>
</dbReference>
<dbReference type="GO" id="GO:0016042">
    <property type="term" value="P:lipid catabolic process"/>
    <property type="evidence" value="ECO:0007669"/>
    <property type="project" value="UniProtKB-UniRule"/>
</dbReference>
<dbReference type="InterPro" id="IPR002641">
    <property type="entry name" value="PNPLA_dom"/>
</dbReference>
<dbReference type="CDD" id="cd07216">
    <property type="entry name" value="Pat17_PNPLA8_PNPLA9_like3"/>
    <property type="match status" value="1"/>
</dbReference>
<feature type="active site" description="Nucleophile" evidence="3">
    <location>
        <position position="51"/>
    </location>
</feature>
<evidence type="ECO:0000256" key="3">
    <source>
        <dbReference type="PROSITE-ProRule" id="PRU01161"/>
    </source>
</evidence>
<evidence type="ECO:0000256" key="2">
    <source>
        <dbReference type="PROSITE-ProRule" id="PRU00339"/>
    </source>
</evidence>
<feature type="repeat" description="TPR" evidence="2">
    <location>
        <begin position="904"/>
        <end position="937"/>
    </location>
</feature>
<organism evidence="5 6">
    <name type="scientific">Oidiodendron maius (strain Zn)</name>
    <dbReference type="NCBI Taxonomy" id="913774"/>
    <lineage>
        <taxon>Eukaryota</taxon>
        <taxon>Fungi</taxon>
        <taxon>Dikarya</taxon>
        <taxon>Ascomycota</taxon>
        <taxon>Pezizomycotina</taxon>
        <taxon>Leotiomycetes</taxon>
        <taxon>Leotiomycetes incertae sedis</taxon>
        <taxon>Myxotrichaceae</taxon>
        <taxon>Oidiodendron</taxon>
    </lineage>
</organism>
<reference evidence="6" key="2">
    <citation type="submission" date="2015-01" db="EMBL/GenBank/DDBJ databases">
        <title>Evolutionary Origins and Diversification of the Mycorrhizal Mutualists.</title>
        <authorList>
            <consortium name="DOE Joint Genome Institute"/>
            <consortium name="Mycorrhizal Genomics Consortium"/>
            <person name="Kohler A."/>
            <person name="Kuo A."/>
            <person name="Nagy L.G."/>
            <person name="Floudas D."/>
            <person name="Copeland A."/>
            <person name="Barry K.W."/>
            <person name="Cichocki N."/>
            <person name="Veneault-Fourrey C."/>
            <person name="LaButti K."/>
            <person name="Lindquist E.A."/>
            <person name="Lipzen A."/>
            <person name="Lundell T."/>
            <person name="Morin E."/>
            <person name="Murat C."/>
            <person name="Riley R."/>
            <person name="Ohm R."/>
            <person name="Sun H."/>
            <person name="Tunlid A."/>
            <person name="Henrissat B."/>
            <person name="Grigoriev I.V."/>
            <person name="Hibbett D.S."/>
            <person name="Martin F."/>
        </authorList>
    </citation>
    <scope>NUCLEOTIDE SEQUENCE [LARGE SCALE GENOMIC DNA]</scope>
    <source>
        <strain evidence="6">Zn</strain>
    </source>
</reference>
<dbReference type="SMART" id="SM00028">
    <property type="entry name" value="TPR"/>
    <property type="match status" value="5"/>
</dbReference>
<dbReference type="PROSITE" id="PS51635">
    <property type="entry name" value="PNPLA"/>
    <property type="match status" value="1"/>
</dbReference>
<evidence type="ECO:0000313" key="6">
    <source>
        <dbReference type="Proteomes" id="UP000054321"/>
    </source>
</evidence>
<dbReference type="Gene3D" id="1.25.40.10">
    <property type="entry name" value="Tetratricopeptide repeat domain"/>
    <property type="match status" value="2"/>
</dbReference>
<dbReference type="Pfam" id="PF13424">
    <property type="entry name" value="TPR_12"/>
    <property type="match status" value="2"/>
</dbReference>
<dbReference type="InterPro" id="IPR053137">
    <property type="entry name" value="NLR-like"/>
</dbReference>
<dbReference type="Pfam" id="PF01734">
    <property type="entry name" value="Patatin"/>
    <property type="match status" value="1"/>
</dbReference>
<dbReference type="AlphaFoldDB" id="A0A0C3GWB3"/>
<keyword evidence="6" id="KW-1185">Reference proteome</keyword>
<dbReference type="SUPFAM" id="SSF48452">
    <property type="entry name" value="TPR-like"/>
    <property type="match status" value="2"/>
</dbReference>
<dbReference type="STRING" id="913774.A0A0C3GWB3"/>
<sequence>MLDKDLRLLALDGGGVRGLSTLIILQQLMETIDPETPPMPCEYFDMIGGTSTGGLIAVMLGRLKMSVDQCINAYLLLSDRIFQKKRRRVTIKGNIQGRFDSEELERAMKEVFIAQELPEDALLKDISDNACKVFVCATSKQTSETVCLTSYKSPRGSNDLLNSIKIWEACHATSAASSFFDPIAVGPYGEEFVDGATGANNPVWEVWNQAQLMWGPEPLERRIKCLVSIGTGVPSLKPFQDDIFHIGKSLIAIATETEQTAERFRRDKSNLDDTGRYYRFNVDRGLEEIGLEESKKRKEIAAATRRYVGSQGVFKQMQACADNMAGREYFGEYRTVFSLEGVPRASEFVGRPAEIAELERVLLPKRQSCRQKILVLHGLGGIGKTQLAVEFALQHHRKFSTVFWLDGGSENSLMRSIASCARRILEGQISELSRTYSIDGNGDINVVVQEVMGWLAQQDNTDWLLIFDNVDRDYSYHNSDPDAYDVRRYFSSADHGSVLITTRLAKLEQLGDSQQLGKVDQDQAEAILRSRYKRKYTESQRLLSLLDGLPLAIAQAAAFLQESGIELQRYIGFYKHQWKELMSSRDWEGAPLQDYPDRSIWTTWALSYNAIRERHVPAANLLLLWAFLDNKDLWYGLFAAACSESTATMMSLSEWIGDLAINEVEFAKAIQLLRNYSLIEDIEGLGSYATHPVVYRWAYYFQGKDSRVQLAQLAIMVVGWAVPNSLSREYATLQRRLLSHAQACYRWVLMDETRRSSKSHERVRTEIKVAEERVIILAAILLLGNLYRDQGKLVEADQMYQRALQGYEKVLGVGHISTLQVVNNLGVLYADQDGKLAEAEQMYQRALQGCEKALGVGHISTLDTVNNLGVLYADQGKLAEAEQMYQRALQGYEKVLGVGHISTLQAVNNLGVLYRNQGKLPEAEQMHQRALRGREKALGVGHISTLQTVNNLGNLYRDQGKVAEAEQMYQRALQGYEKALGIDKTWTYVPALNTIWGLGSLYELQGDSVKARIMLSKALLGYEIVMGSDHPRSQNLRDSLYALDTAINNEATEDKEELANDS</sequence>
<feature type="domain" description="PNPLA" evidence="4">
    <location>
        <begin position="9"/>
        <end position="207"/>
    </location>
</feature>
<keyword evidence="2" id="KW-0802">TPR repeat</keyword>
<dbReference type="HOGENOM" id="CLU_000288_125_6_1"/>
<dbReference type="Gene3D" id="3.40.1090.10">
    <property type="entry name" value="Cytosolic phospholipase A2 catalytic domain"/>
    <property type="match status" value="1"/>
</dbReference>
<dbReference type="GO" id="GO:0016787">
    <property type="term" value="F:hydrolase activity"/>
    <property type="evidence" value="ECO:0007669"/>
    <property type="project" value="UniProtKB-UniRule"/>
</dbReference>
<dbReference type="SUPFAM" id="SSF52151">
    <property type="entry name" value="FabD/lysophospholipase-like"/>
    <property type="match status" value="1"/>
</dbReference>
<gene>
    <name evidence="5" type="ORF">OIDMADRAFT_133698</name>
</gene>
<accession>A0A0C3GWB3</accession>
<feature type="short sequence motif" description="DGA/G" evidence="3">
    <location>
        <begin position="194"/>
        <end position="196"/>
    </location>
</feature>
<dbReference type="InParanoid" id="A0A0C3GWB3"/>
<evidence type="ECO:0000256" key="1">
    <source>
        <dbReference type="ARBA" id="ARBA00023098"/>
    </source>
</evidence>
<dbReference type="EMBL" id="KN832886">
    <property type="protein sequence ID" value="KIM95559.1"/>
    <property type="molecule type" value="Genomic_DNA"/>
</dbReference>
<dbReference type="SUPFAM" id="SSF52540">
    <property type="entry name" value="P-loop containing nucleoside triphosphate hydrolases"/>
    <property type="match status" value="1"/>
</dbReference>
<proteinExistence type="predicted"/>
<reference evidence="5 6" key="1">
    <citation type="submission" date="2014-04" db="EMBL/GenBank/DDBJ databases">
        <authorList>
            <consortium name="DOE Joint Genome Institute"/>
            <person name="Kuo A."/>
            <person name="Martino E."/>
            <person name="Perotto S."/>
            <person name="Kohler A."/>
            <person name="Nagy L.G."/>
            <person name="Floudas D."/>
            <person name="Copeland A."/>
            <person name="Barry K.W."/>
            <person name="Cichocki N."/>
            <person name="Veneault-Fourrey C."/>
            <person name="LaButti K."/>
            <person name="Lindquist E.A."/>
            <person name="Lipzen A."/>
            <person name="Lundell T."/>
            <person name="Morin E."/>
            <person name="Murat C."/>
            <person name="Sun H."/>
            <person name="Tunlid A."/>
            <person name="Henrissat B."/>
            <person name="Grigoriev I.V."/>
            <person name="Hibbett D.S."/>
            <person name="Martin F."/>
            <person name="Nordberg H.P."/>
            <person name="Cantor M.N."/>
            <person name="Hua S.X."/>
        </authorList>
    </citation>
    <scope>NUCLEOTIDE SEQUENCE [LARGE SCALE GENOMIC DNA]</scope>
    <source>
        <strain evidence="5 6">Zn</strain>
    </source>
</reference>
<dbReference type="GO" id="GO:0046486">
    <property type="term" value="P:glycerolipid metabolic process"/>
    <property type="evidence" value="ECO:0007669"/>
    <property type="project" value="UniProtKB-ARBA"/>
</dbReference>
<dbReference type="InterPro" id="IPR027417">
    <property type="entry name" value="P-loop_NTPase"/>
</dbReference>
<dbReference type="PANTHER" id="PTHR46082:SF6">
    <property type="entry name" value="AAA+ ATPASE DOMAIN-CONTAINING PROTEIN-RELATED"/>
    <property type="match status" value="1"/>
</dbReference>
<feature type="active site" description="Proton acceptor" evidence="3">
    <location>
        <position position="194"/>
    </location>
</feature>
<protein>
    <recommendedName>
        <fullName evidence="4">PNPLA domain-containing protein</fullName>
    </recommendedName>
</protein>
<dbReference type="PANTHER" id="PTHR46082">
    <property type="entry name" value="ATP/GTP-BINDING PROTEIN-RELATED"/>
    <property type="match status" value="1"/>
</dbReference>
<dbReference type="InterPro" id="IPR011990">
    <property type="entry name" value="TPR-like_helical_dom_sf"/>
</dbReference>
<name>A0A0C3GWB3_OIDMZ</name>
<dbReference type="Gene3D" id="3.40.50.300">
    <property type="entry name" value="P-loop containing nucleotide triphosphate hydrolases"/>
    <property type="match status" value="1"/>
</dbReference>
<dbReference type="OrthoDB" id="1658288at2759"/>
<feature type="repeat" description="TPR" evidence="2">
    <location>
        <begin position="862"/>
        <end position="895"/>
    </location>
</feature>
<keyword evidence="3" id="KW-0378">Hydrolase</keyword>
<dbReference type="Proteomes" id="UP000054321">
    <property type="component" value="Unassembled WGS sequence"/>
</dbReference>
<keyword evidence="1 3" id="KW-0443">Lipid metabolism</keyword>
<dbReference type="InterPro" id="IPR016035">
    <property type="entry name" value="Acyl_Trfase/lysoPLipase"/>
</dbReference>
<feature type="short sequence motif" description="GXGXXG" evidence="3">
    <location>
        <begin position="13"/>
        <end position="18"/>
    </location>
</feature>
<dbReference type="PROSITE" id="PS50005">
    <property type="entry name" value="TPR"/>
    <property type="match status" value="3"/>
</dbReference>